<dbReference type="RefSeq" id="WP_132647908.1">
    <property type="nucleotide sequence ID" value="NZ_CP181386.1"/>
</dbReference>
<keyword evidence="1" id="KW-0479">Metal-binding</keyword>
<gene>
    <name evidence="3" type="ORF">EV684_108193</name>
</gene>
<dbReference type="CDD" id="cd00371">
    <property type="entry name" value="HMA"/>
    <property type="match status" value="1"/>
</dbReference>
<dbReference type="GO" id="GO:0046872">
    <property type="term" value="F:metal ion binding"/>
    <property type="evidence" value="ECO:0007669"/>
    <property type="project" value="UniProtKB-KW"/>
</dbReference>
<dbReference type="EMBL" id="SLXD01000008">
    <property type="protein sequence ID" value="TCP01851.1"/>
    <property type="molecule type" value="Genomic_DNA"/>
</dbReference>
<dbReference type="Gene3D" id="3.30.70.100">
    <property type="match status" value="1"/>
</dbReference>
<dbReference type="PROSITE" id="PS50846">
    <property type="entry name" value="HMA_2"/>
    <property type="match status" value="1"/>
</dbReference>
<evidence type="ECO:0000256" key="1">
    <source>
        <dbReference type="ARBA" id="ARBA00022723"/>
    </source>
</evidence>
<name>A0A4R2M6X2_RUBGE</name>
<dbReference type="PROSITE" id="PS01047">
    <property type="entry name" value="HMA_1"/>
    <property type="match status" value="1"/>
</dbReference>
<evidence type="ECO:0000259" key="2">
    <source>
        <dbReference type="PROSITE" id="PS50846"/>
    </source>
</evidence>
<evidence type="ECO:0000313" key="4">
    <source>
        <dbReference type="Proteomes" id="UP000295106"/>
    </source>
</evidence>
<comment type="caution">
    <text evidence="3">The sequence shown here is derived from an EMBL/GenBank/DDBJ whole genome shotgun (WGS) entry which is preliminary data.</text>
</comment>
<proteinExistence type="predicted"/>
<organism evidence="3 4">
    <name type="scientific">Rubrivivax gelatinosus</name>
    <name type="common">Rhodocyclus gelatinosus</name>
    <name type="synonym">Rhodopseudomonas gelatinosa</name>
    <dbReference type="NCBI Taxonomy" id="28068"/>
    <lineage>
        <taxon>Bacteria</taxon>
        <taxon>Pseudomonadati</taxon>
        <taxon>Pseudomonadota</taxon>
        <taxon>Betaproteobacteria</taxon>
        <taxon>Burkholderiales</taxon>
        <taxon>Sphaerotilaceae</taxon>
        <taxon>Rubrivivax</taxon>
    </lineage>
</organism>
<dbReference type="Proteomes" id="UP000295106">
    <property type="component" value="Unassembled WGS sequence"/>
</dbReference>
<feature type="domain" description="HMA" evidence="2">
    <location>
        <begin position="1"/>
        <end position="63"/>
    </location>
</feature>
<accession>A0A4R2M6X2</accession>
<dbReference type="AlphaFoldDB" id="A0A4R2M6X2"/>
<dbReference type="OrthoDB" id="9813965at2"/>
<dbReference type="Pfam" id="PF00403">
    <property type="entry name" value="HMA"/>
    <property type="match status" value="1"/>
</dbReference>
<dbReference type="InterPro" id="IPR006121">
    <property type="entry name" value="HMA_dom"/>
</dbReference>
<dbReference type="InterPro" id="IPR036163">
    <property type="entry name" value="HMA_dom_sf"/>
</dbReference>
<reference evidence="3 4" key="1">
    <citation type="submission" date="2019-03" db="EMBL/GenBank/DDBJ databases">
        <title>Genomic Encyclopedia of Type Strains, Phase IV (KMG-IV): sequencing the most valuable type-strain genomes for metagenomic binning, comparative biology and taxonomic classification.</title>
        <authorList>
            <person name="Goeker M."/>
        </authorList>
    </citation>
    <scope>NUCLEOTIDE SEQUENCE [LARGE SCALE GENOMIC DNA]</scope>
    <source>
        <strain evidence="3 4">DSM 1709</strain>
    </source>
</reference>
<dbReference type="SUPFAM" id="SSF55008">
    <property type="entry name" value="HMA, heavy metal-associated domain"/>
    <property type="match status" value="1"/>
</dbReference>
<sequence length="63" mass="6687">MIELTLPTMTCGHCVKTVTETVQRVDAAARVSIDLPTHAVRIDSAQPAETFTAALAEEGFEAA</sequence>
<dbReference type="GeneID" id="99683940"/>
<protein>
    <submittedName>
        <fullName evidence="3">Copper chaperone</fullName>
    </submittedName>
</protein>
<evidence type="ECO:0000313" key="3">
    <source>
        <dbReference type="EMBL" id="TCP01851.1"/>
    </source>
</evidence>
<dbReference type="InterPro" id="IPR017969">
    <property type="entry name" value="Heavy-metal-associated_CS"/>
</dbReference>